<dbReference type="PANTHER" id="PTHR34987:SF4">
    <property type="entry name" value="ALPHA-L-RHAMNOSIDASE C-TERMINAL DOMAIN-CONTAINING PROTEIN"/>
    <property type="match status" value="1"/>
</dbReference>
<feature type="compositionally biased region" description="Pro residues" evidence="1">
    <location>
        <begin position="210"/>
        <end position="232"/>
    </location>
</feature>
<dbReference type="InterPro" id="IPR008979">
    <property type="entry name" value="Galactose-bd-like_sf"/>
</dbReference>
<accession>A0A1C5HLC0</accession>
<dbReference type="GO" id="GO:0005975">
    <property type="term" value="P:carbohydrate metabolic process"/>
    <property type="evidence" value="ECO:0007669"/>
    <property type="project" value="InterPro"/>
</dbReference>
<dbReference type="Proteomes" id="UP000198217">
    <property type="component" value="Chromosome I"/>
</dbReference>
<evidence type="ECO:0000313" key="5">
    <source>
        <dbReference type="Proteomes" id="UP000198217"/>
    </source>
</evidence>
<dbReference type="Gene3D" id="2.60.120.260">
    <property type="entry name" value="Galactose-binding domain-like"/>
    <property type="match status" value="2"/>
</dbReference>
<dbReference type="Pfam" id="PF17390">
    <property type="entry name" value="Bac_rhamnosid_C"/>
    <property type="match status" value="1"/>
</dbReference>
<keyword evidence="5" id="KW-1185">Reference proteome</keyword>
<evidence type="ECO:0000256" key="1">
    <source>
        <dbReference type="SAM" id="MobiDB-lite"/>
    </source>
</evidence>
<protein>
    <submittedName>
        <fullName evidence="4">Alpha-L-rhamnosidase</fullName>
    </submittedName>
</protein>
<dbReference type="Pfam" id="PF17389">
    <property type="entry name" value="Bac_rhamnosid6H"/>
    <property type="match status" value="1"/>
</dbReference>
<name>A0A1C5HLC0_9ACTN</name>
<feature type="domain" description="Alpha-L-rhamnosidase six-hairpin glycosidase" evidence="2">
    <location>
        <begin position="380"/>
        <end position="626"/>
    </location>
</feature>
<dbReference type="Gene3D" id="2.60.420.10">
    <property type="entry name" value="Maltose phosphorylase, domain 3"/>
    <property type="match status" value="1"/>
</dbReference>
<dbReference type="EMBL" id="LT607750">
    <property type="protein sequence ID" value="SCG46814.1"/>
    <property type="molecule type" value="Genomic_DNA"/>
</dbReference>
<feature type="region of interest" description="Disordered" evidence="1">
    <location>
        <begin position="203"/>
        <end position="249"/>
    </location>
</feature>
<reference evidence="4 5" key="1">
    <citation type="submission" date="2016-06" db="EMBL/GenBank/DDBJ databases">
        <authorList>
            <person name="Kjaerup R.B."/>
            <person name="Dalgaard T.S."/>
            <person name="Juul-Madsen H.R."/>
        </authorList>
    </citation>
    <scope>NUCLEOTIDE SEQUENCE [LARGE SCALE GENOMIC DNA]</scope>
    <source>
        <strain evidence="4 5">DSM 43904</strain>
    </source>
</reference>
<dbReference type="PANTHER" id="PTHR34987">
    <property type="entry name" value="C, PUTATIVE (AFU_ORTHOLOGUE AFUA_3G02880)-RELATED"/>
    <property type="match status" value="1"/>
</dbReference>
<evidence type="ECO:0000259" key="3">
    <source>
        <dbReference type="Pfam" id="PF17390"/>
    </source>
</evidence>
<dbReference type="InterPro" id="IPR008928">
    <property type="entry name" value="6-hairpin_glycosidase_sf"/>
</dbReference>
<dbReference type="AlphaFoldDB" id="A0A1C5HLC0"/>
<dbReference type="SUPFAM" id="SSF49785">
    <property type="entry name" value="Galactose-binding domain-like"/>
    <property type="match status" value="1"/>
</dbReference>
<dbReference type="RefSeq" id="WP_088993404.1">
    <property type="nucleotide sequence ID" value="NZ_LT607750.1"/>
</dbReference>
<sequence length="808" mass="88244">MSRAWAAQWIWCHDSGIDKLGEFSTDTRIAAGAHDRRVLFRRVFDLPEPPVTAPLRITADSRYVLWVNGRELARGPARSHPARLPYDTVDAGPALVGGRNVLCCLVRFYGEPNARWMPAGPTFSHGAGALLAELALPDGPLATDRAWRYRIADAWTPHRPEGVGGSVPEVLDGRRLDPDWLAVDADETGWRPARVITALHIGGTARTTPPTDPYGPLPPGPGPAAPAVPRPAPRARLRLAPPPAGDPGPARYVAAADAQAGPVRGELTFPVELELTADVVAVLTVDWGQVVAGTLDLRLHAPAGTRVDARMCEELDADGRIPAHHHPHGVRYVARGHADRFESADPAGGRYAMLVLTGVGRVRLDPPVVRERLRPRPPGAYFTCSDELLDRIHRTGLRTVDLSAQDAYLDCPTREQRAWVGDSVVHQSVDLLTNPDWGLARWHPRLCASPRPDGLLPMAVACDYEHRGDTYIPDWSLHWIRSVHNLYRWTGDRDLVAELLPVAERVLRWFADFARGGLLHDVTGWVLLDWASVQGSGASAALNGLWGRALRDVAEMSSWLGDQGRARWAAARHAELAAAYPVFWDQRRGAYRDWLRDGVTAPQVSDHATAAAVVGGLVPAALRPAALRFLLRRADRVCRAWSFRTMPLRAAMGPPPPDWDVAREVVEAQPFFRYVVHDAVAELGAAERVAALCRDWTRLFDLGDGTWPETWLGGSHCHGWSATPSRDLPLYTLGVSPDLPGFARARIAPRLGDLAWARGAVPTPHGLIEVAVTDRVEVTSPVPFVLDLAGRRESRPAGSFSAALVGAR</sequence>
<proteinExistence type="predicted"/>
<dbReference type="InterPro" id="IPR035398">
    <property type="entry name" value="Bac_rhamnosid_C"/>
</dbReference>
<gene>
    <name evidence="4" type="ORF">GA0070609_1835</name>
</gene>
<dbReference type="SUPFAM" id="SSF48208">
    <property type="entry name" value="Six-hairpin glycosidases"/>
    <property type="match status" value="1"/>
</dbReference>
<organism evidence="4 5">
    <name type="scientific">Micromonospora echinaurantiaca</name>
    <dbReference type="NCBI Taxonomy" id="47857"/>
    <lineage>
        <taxon>Bacteria</taxon>
        <taxon>Bacillati</taxon>
        <taxon>Actinomycetota</taxon>
        <taxon>Actinomycetes</taxon>
        <taxon>Micromonosporales</taxon>
        <taxon>Micromonosporaceae</taxon>
        <taxon>Micromonospora</taxon>
    </lineage>
</organism>
<dbReference type="InterPro" id="IPR012341">
    <property type="entry name" value="6hp_glycosidase-like_sf"/>
</dbReference>
<evidence type="ECO:0000313" key="4">
    <source>
        <dbReference type="EMBL" id="SCG46814.1"/>
    </source>
</evidence>
<feature type="domain" description="Alpha-L-rhamnosidase C-terminal" evidence="3">
    <location>
        <begin position="734"/>
        <end position="771"/>
    </location>
</feature>
<dbReference type="Gene3D" id="1.50.10.10">
    <property type="match status" value="1"/>
</dbReference>
<evidence type="ECO:0000259" key="2">
    <source>
        <dbReference type="Pfam" id="PF17389"/>
    </source>
</evidence>
<dbReference type="InterPro" id="IPR035396">
    <property type="entry name" value="Bac_rhamnosid6H"/>
</dbReference>